<sequence>MTFNSDPIVSFQEGAIFQNENKILENINFEISKGEFVYLVGRTGSGKSTLLKTLYADHSINVGKASVAGFDLTKIKRKQISSLRRKMGIVFQDFQLFDDRTVAENLEFVMRATGWKDRSKIKTRIAELTMDVGLSTKCDSFPFQLSGGEQQRVSIARALVNYPQIMIADEPTGNLDPEVSEEIYELFESINRKGTAILMATHAYSMIEKHPARILLCESQTIKQTSIESLAR</sequence>
<dbReference type="InterPro" id="IPR003593">
    <property type="entry name" value="AAA+_ATPase"/>
</dbReference>
<keyword evidence="4" id="KW-0547">Nucleotide-binding</keyword>
<keyword evidence="8" id="KW-1185">Reference proteome</keyword>
<keyword evidence="7" id="KW-0131">Cell cycle</keyword>
<evidence type="ECO:0000256" key="5">
    <source>
        <dbReference type="ARBA" id="ARBA00022840"/>
    </source>
</evidence>
<dbReference type="PROSITE" id="PS00211">
    <property type="entry name" value="ABC_TRANSPORTER_1"/>
    <property type="match status" value="1"/>
</dbReference>
<evidence type="ECO:0000256" key="2">
    <source>
        <dbReference type="ARBA" id="ARBA00005417"/>
    </source>
</evidence>
<proteinExistence type="inferred from homology"/>
<keyword evidence="5 7" id="KW-0067">ATP-binding</keyword>
<dbReference type="Pfam" id="PF00005">
    <property type="entry name" value="ABC_tran"/>
    <property type="match status" value="1"/>
</dbReference>
<reference evidence="7" key="1">
    <citation type="submission" date="2023-07" db="EMBL/GenBank/DDBJ databases">
        <title>Genomic Encyclopedia of Type Strains, Phase IV (KMG-IV): sequencing the most valuable type-strain genomes for metagenomic binning, comparative biology and taxonomic classification.</title>
        <authorList>
            <person name="Goeker M."/>
        </authorList>
    </citation>
    <scope>NUCLEOTIDE SEQUENCE</scope>
    <source>
        <strain evidence="7">DSM 26174</strain>
    </source>
</reference>
<evidence type="ECO:0000313" key="8">
    <source>
        <dbReference type="Proteomes" id="UP001185092"/>
    </source>
</evidence>
<dbReference type="GO" id="GO:0051301">
    <property type="term" value="P:cell division"/>
    <property type="evidence" value="ECO:0007669"/>
    <property type="project" value="UniProtKB-KW"/>
</dbReference>
<dbReference type="SMART" id="SM00382">
    <property type="entry name" value="AAA"/>
    <property type="match status" value="1"/>
</dbReference>
<dbReference type="GO" id="GO:0005524">
    <property type="term" value="F:ATP binding"/>
    <property type="evidence" value="ECO:0007669"/>
    <property type="project" value="UniProtKB-KW"/>
</dbReference>
<evidence type="ECO:0000256" key="1">
    <source>
        <dbReference type="ARBA" id="ARBA00002579"/>
    </source>
</evidence>
<dbReference type="InterPro" id="IPR015854">
    <property type="entry name" value="ABC_transpr_LolD-like"/>
</dbReference>
<dbReference type="PANTHER" id="PTHR24220">
    <property type="entry name" value="IMPORT ATP-BINDING PROTEIN"/>
    <property type="match status" value="1"/>
</dbReference>
<keyword evidence="7" id="KW-0132">Cell division</keyword>
<comment type="function">
    <text evidence="1">Part of the ABC transporter FtsEX involved in cellular division. Important for assembly or stability of the septal ring.</text>
</comment>
<dbReference type="EMBL" id="JAVDQD010000004">
    <property type="protein sequence ID" value="MDR6240353.1"/>
    <property type="molecule type" value="Genomic_DNA"/>
</dbReference>
<dbReference type="InterPro" id="IPR003439">
    <property type="entry name" value="ABC_transporter-like_ATP-bd"/>
</dbReference>
<dbReference type="AlphaFoldDB" id="A0AAE3XQS9"/>
<dbReference type="GO" id="GO:0016887">
    <property type="term" value="F:ATP hydrolysis activity"/>
    <property type="evidence" value="ECO:0007669"/>
    <property type="project" value="InterPro"/>
</dbReference>
<dbReference type="PANTHER" id="PTHR24220:SF470">
    <property type="entry name" value="CELL DIVISION ATP-BINDING PROTEIN FTSE"/>
    <property type="match status" value="1"/>
</dbReference>
<dbReference type="SUPFAM" id="SSF52540">
    <property type="entry name" value="P-loop containing nucleoside triphosphate hydrolases"/>
    <property type="match status" value="1"/>
</dbReference>
<organism evidence="7 8">
    <name type="scientific">Aureibacter tunicatorum</name>
    <dbReference type="NCBI Taxonomy" id="866807"/>
    <lineage>
        <taxon>Bacteria</taxon>
        <taxon>Pseudomonadati</taxon>
        <taxon>Bacteroidota</taxon>
        <taxon>Cytophagia</taxon>
        <taxon>Cytophagales</taxon>
        <taxon>Persicobacteraceae</taxon>
        <taxon>Aureibacter</taxon>
    </lineage>
</organism>
<gene>
    <name evidence="7" type="ORF">HNQ88_003419</name>
</gene>
<dbReference type="FunFam" id="3.40.50.300:FF:000056">
    <property type="entry name" value="Cell division ATP-binding protein FtsE"/>
    <property type="match status" value="1"/>
</dbReference>
<dbReference type="Proteomes" id="UP001185092">
    <property type="component" value="Unassembled WGS sequence"/>
</dbReference>
<protein>
    <recommendedName>
        <fullName evidence="3">Cell division ATP-binding protein FtsE</fullName>
    </recommendedName>
</protein>
<comment type="caution">
    <text evidence="7">The sequence shown here is derived from an EMBL/GenBank/DDBJ whole genome shotgun (WGS) entry which is preliminary data.</text>
</comment>
<feature type="domain" description="ABC transporter" evidence="6">
    <location>
        <begin position="9"/>
        <end position="230"/>
    </location>
</feature>
<evidence type="ECO:0000256" key="4">
    <source>
        <dbReference type="ARBA" id="ARBA00022741"/>
    </source>
</evidence>
<accession>A0AAE3XQS9</accession>
<dbReference type="InterPro" id="IPR027417">
    <property type="entry name" value="P-loop_NTPase"/>
</dbReference>
<dbReference type="RefSeq" id="WP_309940259.1">
    <property type="nucleotide sequence ID" value="NZ_AP025305.1"/>
</dbReference>
<dbReference type="GO" id="GO:0005886">
    <property type="term" value="C:plasma membrane"/>
    <property type="evidence" value="ECO:0007669"/>
    <property type="project" value="UniProtKB-ARBA"/>
</dbReference>
<dbReference type="Gene3D" id="3.40.50.300">
    <property type="entry name" value="P-loop containing nucleotide triphosphate hydrolases"/>
    <property type="match status" value="1"/>
</dbReference>
<evidence type="ECO:0000256" key="3">
    <source>
        <dbReference type="ARBA" id="ARBA00020019"/>
    </source>
</evidence>
<evidence type="ECO:0000313" key="7">
    <source>
        <dbReference type="EMBL" id="MDR6240353.1"/>
    </source>
</evidence>
<dbReference type="GO" id="GO:0022857">
    <property type="term" value="F:transmembrane transporter activity"/>
    <property type="evidence" value="ECO:0007669"/>
    <property type="project" value="TreeGrafter"/>
</dbReference>
<comment type="similarity">
    <text evidence="2">Belongs to the ABC transporter superfamily.</text>
</comment>
<name>A0AAE3XQS9_9BACT</name>
<dbReference type="InterPro" id="IPR017871">
    <property type="entry name" value="ABC_transporter-like_CS"/>
</dbReference>
<dbReference type="PROSITE" id="PS50893">
    <property type="entry name" value="ABC_TRANSPORTER_2"/>
    <property type="match status" value="1"/>
</dbReference>
<evidence type="ECO:0000259" key="6">
    <source>
        <dbReference type="PROSITE" id="PS50893"/>
    </source>
</evidence>